<reference evidence="4 5" key="1">
    <citation type="submission" date="2018-11" db="EMBL/GenBank/DDBJ databases">
        <title>Species Designations Belie Phenotypic and Genotypic Heterogeneity in Oral Streptococci.</title>
        <authorList>
            <person name="Velsko I."/>
        </authorList>
    </citation>
    <scope>NUCLEOTIDE SEQUENCE [LARGE SCALE GENOMIC DNA]</scope>
    <source>
        <strain evidence="4 5">KLC03</strain>
    </source>
</reference>
<feature type="transmembrane region" description="Helical" evidence="1">
    <location>
        <begin position="491"/>
        <end position="511"/>
    </location>
</feature>
<dbReference type="Proteomes" id="UP000269317">
    <property type="component" value="Unassembled WGS sequence"/>
</dbReference>
<dbReference type="RefSeq" id="WP_260469173.1">
    <property type="nucleotide sequence ID" value="NZ_RJML01000003.1"/>
</dbReference>
<sequence>MINAFNKAIKYRYALALVVFILGLALNLNGSSIASWNRMGVTELQNGVQSKSRIEGDGSQWSSPFSNTDGVIFGIPRGIRSDEWMVQTSFFISQVNSGNQLVNENYGLSGQNMIVAYHSPVNHISILGKPFNWGALFLSPSRALSWYWCFKIITLILLSFEFIMILTKGNKVLSFIAAFFITYTPVVQWWFMQHLGDVVWFTLLALVSIYYYFSSEKLIAKISFATLLSSSLIGFVLVIYPAFQVVFAYIILIYFLVKFFTALRKKQLSRNDWIIMFTTLCVTAVILGVSIYQSLDAIIASLETVYPGSRVSTGGGIPLTFLVTIFLNLFLPYKLPTILNQVELASSLNFLPFMLLALPFIISKKQIKENLFGILLSLYSVFLMLYIFVGVPEWLAKITLFSYVTSGRAWQALAVIAVFISFWFIDFVWKMECKKLFKVLLPISILSFILFAYLISYNQVYKDYISRSYILLSAFLLFLTFLLGILKYKKLFTLSMLILSLLTGFTVNPIVRGTAVVENKKLGIAIKDMVKRNPQSIWLTDNNMLYNYPQMFGAKMINGVRFYPDIEEMKKIDINGKYVNE</sequence>
<feature type="transmembrane region" description="Helical" evidence="1">
    <location>
        <begin position="371"/>
        <end position="389"/>
    </location>
</feature>
<feature type="transmembrane region" description="Helical" evidence="1">
    <location>
        <begin position="275"/>
        <end position="295"/>
    </location>
</feature>
<evidence type="ECO:0008006" key="6">
    <source>
        <dbReference type="Google" id="ProtNLM"/>
    </source>
</evidence>
<accession>A0A3R9H9I3</accession>
<feature type="transmembrane region" description="Helical" evidence="1">
    <location>
        <begin position="436"/>
        <end position="456"/>
    </location>
</feature>
<feature type="transmembrane region" description="Helical" evidence="1">
    <location>
        <begin position="172"/>
        <end position="192"/>
    </location>
</feature>
<feature type="transmembrane region" description="Helical" evidence="1">
    <location>
        <begin position="218"/>
        <end position="240"/>
    </location>
</feature>
<keyword evidence="1" id="KW-0472">Membrane</keyword>
<keyword evidence="1" id="KW-1133">Transmembrane helix</keyword>
<dbReference type="InterPro" id="IPR056071">
    <property type="entry name" value="DUF7654"/>
</dbReference>
<keyword evidence="1" id="KW-0812">Transmembrane</keyword>
<comment type="caution">
    <text evidence="4">The sequence shown here is derived from an EMBL/GenBank/DDBJ whole genome shotgun (WGS) entry which is preliminary data.</text>
</comment>
<evidence type="ECO:0000313" key="4">
    <source>
        <dbReference type="EMBL" id="RSI10893.1"/>
    </source>
</evidence>
<feature type="domain" description="DUF7654" evidence="2">
    <location>
        <begin position="517"/>
        <end position="580"/>
    </location>
</feature>
<dbReference type="EMBL" id="RJML01000003">
    <property type="protein sequence ID" value="RSI10893.1"/>
    <property type="molecule type" value="Genomic_DNA"/>
</dbReference>
<dbReference type="Pfam" id="PF24677">
    <property type="entry name" value="DUF7657"/>
    <property type="match status" value="1"/>
</dbReference>
<feature type="transmembrane region" description="Helical" evidence="1">
    <location>
        <begin position="145"/>
        <end position="165"/>
    </location>
</feature>
<dbReference type="InterPro" id="IPR056074">
    <property type="entry name" value="DUF7657"/>
</dbReference>
<evidence type="ECO:0000313" key="5">
    <source>
        <dbReference type="Proteomes" id="UP000269317"/>
    </source>
</evidence>
<feature type="transmembrane region" description="Helical" evidence="1">
    <location>
        <begin position="409"/>
        <end position="429"/>
    </location>
</feature>
<name>A0A3R9H9I3_STRSA</name>
<feature type="transmembrane region" description="Helical" evidence="1">
    <location>
        <begin position="246"/>
        <end position="263"/>
    </location>
</feature>
<proteinExistence type="predicted"/>
<feature type="transmembrane region" description="Helical" evidence="1">
    <location>
        <begin position="315"/>
        <end position="333"/>
    </location>
</feature>
<feature type="transmembrane region" description="Helical" evidence="1">
    <location>
        <begin position="198"/>
        <end position="213"/>
    </location>
</feature>
<protein>
    <recommendedName>
        <fullName evidence="6">Glycosyltransferase RgtA/B/C/D-like domain-containing protein</fullName>
    </recommendedName>
</protein>
<evidence type="ECO:0000259" key="2">
    <source>
        <dbReference type="Pfam" id="PF24672"/>
    </source>
</evidence>
<organism evidence="4 5">
    <name type="scientific">Streptococcus sanguinis</name>
    <dbReference type="NCBI Taxonomy" id="1305"/>
    <lineage>
        <taxon>Bacteria</taxon>
        <taxon>Bacillati</taxon>
        <taxon>Bacillota</taxon>
        <taxon>Bacilli</taxon>
        <taxon>Lactobacillales</taxon>
        <taxon>Streptococcaceae</taxon>
        <taxon>Streptococcus</taxon>
    </lineage>
</organism>
<dbReference type="AlphaFoldDB" id="A0A3R9H9I3"/>
<evidence type="ECO:0000259" key="3">
    <source>
        <dbReference type="Pfam" id="PF24677"/>
    </source>
</evidence>
<gene>
    <name evidence="4" type="ORF">D8887_04005</name>
</gene>
<dbReference type="Pfam" id="PF24672">
    <property type="entry name" value="DUF7654"/>
    <property type="match status" value="1"/>
</dbReference>
<feature type="transmembrane region" description="Helical" evidence="1">
    <location>
        <begin position="468"/>
        <end position="486"/>
    </location>
</feature>
<evidence type="ECO:0000256" key="1">
    <source>
        <dbReference type="SAM" id="Phobius"/>
    </source>
</evidence>
<feature type="domain" description="DUF7657" evidence="3">
    <location>
        <begin position="10"/>
        <end position="426"/>
    </location>
</feature>